<comment type="caution">
    <text evidence="10">The sequence shown here is derived from an EMBL/GenBank/DDBJ whole genome shotgun (WGS) entry which is preliminary data.</text>
</comment>
<evidence type="ECO:0000256" key="5">
    <source>
        <dbReference type="ARBA" id="ARBA00023136"/>
    </source>
</evidence>
<dbReference type="EMBL" id="PVZG01000004">
    <property type="protein sequence ID" value="PRY30553.1"/>
    <property type="molecule type" value="Genomic_DNA"/>
</dbReference>
<evidence type="ECO:0000256" key="6">
    <source>
        <dbReference type="ARBA" id="ARBA00038076"/>
    </source>
</evidence>
<feature type="transmembrane region" description="Helical" evidence="7">
    <location>
        <begin position="667"/>
        <end position="695"/>
    </location>
</feature>
<keyword evidence="3 7" id="KW-0812">Transmembrane</keyword>
<feature type="transmembrane region" description="Helical" evidence="7">
    <location>
        <begin position="417"/>
        <end position="439"/>
    </location>
</feature>
<evidence type="ECO:0000256" key="4">
    <source>
        <dbReference type="ARBA" id="ARBA00022989"/>
    </source>
</evidence>
<feature type="transmembrane region" description="Helical" evidence="7">
    <location>
        <begin position="344"/>
        <end position="367"/>
    </location>
</feature>
<dbReference type="RefSeq" id="WP_146164017.1">
    <property type="nucleotide sequence ID" value="NZ_PVZG01000004.1"/>
</dbReference>
<feature type="domain" description="MacB-like periplasmic core" evidence="9">
    <location>
        <begin position="16"/>
        <end position="224"/>
    </location>
</feature>
<evidence type="ECO:0000256" key="7">
    <source>
        <dbReference type="SAM" id="Phobius"/>
    </source>
</evidence>
<feature type="transmembrane region" description="Helical" evidence="7">
    <location>
        <begin position="475"/>
        <end position="493"/>
    </location>
</feature>
<keyword evidence="2" id="KW-1003">Cell membrane</keyword>
<dbReference type="Proteomes" id="UP000239209">
    <property type="component" value="Unassembled WGS sequence"/>
</dbReference>
<feature type="transmembrane region" description="Helical" evidence="7">
    <location>
        <begin position="255"/>
        <end position="278"/>
    </location>
</feature>
<evidence type="ECO:0000256" key="3">
    <source>
        <dbReference type="ARBA" id="ARBA00022692"/>
    </source>
</evidence>
<feature type="transmembrane region" description="Helical" evidence="7">
    <location>
        <begin position="720"/>
        <end position="744"/>
    </location>
</feature>
<keyword evidence="5 7" id="KW-0472">Membrane</keyword>
<comment type="similarity">
    <text evidence="6">Belongs to the ABC-4 integral membrane protein family.</text>
</comment>
<protein>
    <submittedName>
        <fullName evidence="10">Putative ABC transport system permease protein</fullName>
    </submittedName>
</protein>
<reference evidence="10 11" key="1">
    <citation type="submission" date="2018-03" db="EMBL/GenBank/DDBJ databases">
        <title>Genomic Encyclopedia of Archaeal and Bacterial Type Strains, Phase II (KMG-II): from individual species to whole genera.</title>
        <authorList>
            <person name="Goeker M."/>
        </authorList>
    </citation>
    <scope>NUCLEOTIDE SEQUENCE [LARGE SCALE GENOMIC DNA]</scope>
    <source>
        <strain evidence="10 11">DSM 45348</strain>
    </source>
</reference>
<evidence type="ECO:0000259" key="8">
    <source>
        <dbReference type="Pfam" id="PF02687"/>
    </source>
</evidence>
<feature type="transmembrane region" description="Helical" evidence="7">
    <location>
        <begin position="298"/>
        <end position="324"/>
    </location>
</feature>
<dbReference type="InterPro" id="IPR025857">
    <property type="entry name" value="MacB_PCD"/>
</dbReference>
<feature type="transmembrane region" description="Helical" evidence="7">
    <location>
        <begin position="764"/>
        <end position="783"/>
    </location>
</feature>
<evidence type="ECO:0000256" key="1">
    <source>
        <dbReference type="ARBA" id="ARBA00004651"/>
    </source>
</evidence>
<dbReference type="PANTHER" id="PTHR30572">
    <property type="entry name" value="MEMBRANE COMPONENT OF TRANSPORTER-RELATED"/>
    <property type="match status" value="1"/>
</dbReference>
<keyword evidence="4 7" id="KW-1133">Transmembrane helix</keyword>
<dbReference type="InterPro" id="IPR003838">
    <property type="entry name" value="ABC3_permease_C"/>
</dbReference>
<feature type="domain" description="ABC3 transporter permease C-terminal" evidence="8">
    <location>
        <begin position="674"/>
        <end position="790"/>
    </location>
</feature>
<accession>A0A2T0SB52</accession>
<evidence type="ECO:0000313" key="10">
    <source>
        <dbReference type="EMBL" id="PRY30553.1"/>
    </source>
</evidence>
<evidence type="ECO:0000256" key="2">
    <source>
        <dbReference type="ARBA" id="ARBA00022475"/>
    </source>
</evidence>
<name>A0A2T0SB52_9ACTN</name>
<gene>
    <name evidence="10" type="ORF">CLV70_104105</name>
</gene>
<feature type="domain" description="ABC3 transporter permease C-terminal" evidence="8">
    <location>
        <begin position="258"/>
        <end position="371"/>
    </location>
</feature>
<dbReference type="Pfam" id="PF12704">
    <property type="entry name" value="MacB_PCD"/>
    <property type="match status" value="1"/>
</dbReference>
<dbReference type="PANTHER" id="PTHR30572:SF4">
    <property type="entry name" value="ABC TRANSPORTER PERMEASE YTRF"/>
    <property type="match status" value="1"/>
</dbReference>
<keyword evidence="11" id="KW-1185">Reference proteome</keyword>
<proteinExistence type="inferred from homology"/>
<sequence length="798" mass="82128">MIRLTLRTARANLTRSLLSALAVVLGVAFVSGSLMFTEGLAVAMTAHATAEYRNIDVEVSQPDGVSGDWPADMLDRVRKVDGVRAAEKTWSLFNLGLSAGDGRKVIGDHRAVNVAADPRLQPIEATSGRMPGKRGEVVLDERTADREHLGAGDKLLISSFGAKSRTYTLVGLTATTKGGFDNTGALIVMTTPDMEAISGYPSTTIIVSAAPGVSNDDLAARITAAVGARALPHDQLVEEAKNAAVGNAEEFRDALLGFGVIAVCMAAFVIANTFTIVLAQRTREIALLRLVGTTRRQVFRSVVAEAAVVGAAGSVLGLAAGVLLAYGLPAALAAAGAPADVRPVISGTTVLVALAVGIGVTVLSALLPARRGTAVAPVAALSDASVQIARPVGRTRRIAGTVTFAAGLVSLAAANRAMLVIAGALLTVTGFLLLSPVLVPALIRFLRPPLAALGGATAALALLNAARNPRRIATTTNALVVGVTLIATFTLIAKSTEAPAERRAGDKMFAQFLVMDANGLGILPAGVVEALRAQPEIGAGLHPAYQSFDKDSGNEVRTGGTGGPAEGSAVVSADLGLAVGATVTVQGRRFPVSAVSPGTRTVWLSAGDMVAVFGEPFLTEIQVDPAPGVSSTDARAALDRALQAYPAVVAYDHDGYVDHLNARLNQALAVITALLSLAVIIALIGVANTLTLSVVERTRENALLRAVGLTRRQLRRTLTFEALVIALTGTLIGTAISMAITLSALRSVEAHGSRLALVIPWDRLTVLLAVAVLAALTASILPARRAVRHPIAATLAAD</sequence>
<dbReference type="Pfam" id="PF02687">
    <property type="entry name" value="FtsX"/>
    <property type="match status" value="2"/>
</dbReference>
<dbReference type="InterPro" id="IPR050250">
    <property type="entry name" value="Macrolide_Exporter_MacB"/>
</dbReference>
<dbReference type="GO" id="GO:0005886">
    <property type="term" value="C:plasma membrane"/>
    <property type="evidence" value="ECO:0007669"/>
    <property type="project" value="UniProtKB-SubCell"/>
</dbReference>
<dbReference type="AlphaFoldDB" id="A0A2T0SB52"/>
<dbReference type="GO" id="GO:0022857">
    <property type="term" value="F:transmembrane transporter activity"/>
    <property type="evidence" value="ECO:0007669"/>
    <property type="project" value="TreeGrafter"/>
</dbReference>
<dbReference type="OrthoDB" id="9780560at2"/>
<evidence type="ECO:0000259" key="9">
    <source>
        <dbReference type="Pfam" id="PF12704"/>
    </source>
</evidence>
<feature type="transmembrane region" description="Helical" evidence="7">
    <location>
        <begin position="445"/>
        <end position="463"/>
    </location>
</feature>
<evidence type="ECO:0000313" key="11">
    <source>
        <dbReference type="Proteomes" id="UP000239209"/>
    </source>
</evidence>
<organism evidence="10 11">
    <name type="scientific">Pseudosporangium ferrugineum</name>
    <dbReference type="NCBI Taxonomy" id="439699"/>
    <lineage>
        <taxon>Bacteria</taxon>
        <taxon>Bacillati</taxon>
        <taxon>Actinomycetota</taxon>
        <taxon>Actinomycetes</taxon>
        <taxon>Micromonosporales</taxon>
        <taxon>Micromonosporaceae</taxon>
        <taxon>Pseudosporangium</taxon>
    </lineage>
</organism>
<comment type="subcellular location">
    <subcellularLocation>
        <location evidence="1">Cell membrane</location>
        <topology evidence="1">Multi-pass membrane protein</topology>
    </subcellularLocation>
</comment>